<dbReference type="Proteomes" id="UP000315344">
    <property type="component" value="Unassembled WGS sequence"/>
</dbReference>
<keyword evidence="1" id="KW-0472">Membrane</keyword>
<keyword evidence="1" id="KW-0812">Transmembrane</keyword>
<feature type="transmembrane region" description="Helical" evidence="1">
    <location>
        <begin position="53"/>
        <end position="73"/>
    </location>
</feature>
<evidence type="ECO:0000256" key="1">
    <source>
        <dbReference type="SAM" id="Phobius"/>
    </source>
</evidence>
<evidence type="ECO:0000313" key="2">
    <source>
        <dbReference type="EMBL" id="TKW66151.1"/>
    </source>
</evidence>
<feature type="transmembrane region" description="Helical" evidence="1">
    <location>
        <begin position="21"/>
        <end position="41"/>
    </location>
</feature>
<accession>A0A533I620</accession>
<proteinExistence type="predicted"/>
<gene>
    <name evidence="2" type="ORF">DI616_11730</name>
</gene>
<evidence type="ECO:0000313" key="3">
    <source>
        <dbReference type="Proteomes" id="UP000315344"/>
    </source>
</evidence>
<reference evidence="2 3" key="1">
    <citation type="journal article" date="2017" name="Nat. Commun.">
        <title>In situ click chemistry generation of cyclooxygenase-2 inhibitors.</title>
        <authorList>
            <person name="Bhardwaj A."/>
            <person name="Kaur J."/>
            <person name="Wuest M."/>
            <person name="Wuest F."/>
        </authorList>
    </citation>
    <scope>NUCLEOTIDE SEQUENCE [LARGE SCALE GENOMIC DNA]</scope>
    <source>
        <strain evidence="2">S2_012_000_R3_94</strain>
    </source>
</reference>
<dbReference type="EMBL" id="VAFL01000008">
    <property type="protein sequence ID" value="TKW66151.1"/>
    <property type="molecule type" value="Genomic_DNA"/>
</dbReference>
<dbReference type="AlphaFoldDB" id="A0A533I620"/>
<name>A0A533I620_PARDE</name>
<protein>
    <submittedName>
        <fullName evidence="2">Phage holin family protein</fullName>
    </submittedName>
</protein>
<comment type="caution">
    <text evidence="2">The sequence shown here is derived from an EMBL/GenBank/DDBJ whole genome shotgun (WGS) entry which is preliminary data.</text>
</comment>
<sequence length="218" mass="22792">MFDYVNRMQLALGDKARRAGMKAGASVALLIGAGFLLAALWSWLAWHLELGPAYASLIIGGAFAVIGLIVWLASSKEKHAVPSADDLRSEVETRVGLATEAAIDRVKYEAGSAVEGAKAKVSSLFGGVADKVSNVAHGAGDLASGAGKEVSKVASKGGELLSEARETLDTAMEPKAGPGIGLAGAFAVGMVLAGALSRSRSKDDFYYDDDEWEDDYYY</sequence>
<keyword evidence="1" id="KW-1133">Transmembrane helix</keyword>
<organism evidence="2 3">
    <name type="scientific">Paracoccus denitrificans</name>
    <dbReference type="NCBI Taxonomy" id="266"/>
    <lineage>
        <taxon>Bacteria</taxon>
        <taxon>Pseudomonadati</taxon>
        <taxon>Pseudomonadota</taxon>
        <taxon>Alphaproteobacteria</taxon>
        <taxon>Rhodobacterales</taxon>
        <taxon>Paracoccaceae</taxon>
        <taxon>Paracoccus</taxon>
    </lineage>
</organism>